<dbReference type="PROSITE" id="PS51257">
    <property type="entry name" value="PROKAR_LIPOPROTEIN"/>
    <property type="match status" value="1"/>
</dbReference>
<dbReference type="RefSeq" id="WP_260724593.1">
    <property type="nucleotide sequence ID" value="NZ_BAAABS010000060.1"/>
</dbReference>
<feature type="domain" description="FAD dependent oxidoreductase" evidence="7">
    <location>
        <begin position="4"/>
        <end position="360"/>
    </location>
</feature>
<evidence type="ECO:0000259" key="7">
    <source>
        <dbReference type="Pfam" id="PF01266"/>
    </source>
</evidence>
<keyword evidence="3 8" id="KW-0560">Oxidoreductase</keyword>
<dbReference type="SUPFAM" id="SSF51905">
    <property type="entry name" value="FAD/NAD(P)-binding domain"/>
    <property type="match status" value="1"/>
</dbReference>
<dbReference type="InterPro" id="IPR012727">
    <property type="entry name" value="Gly_oxidase_ThiO"/>
</dbReference>
<organism evidence="8 9">
    <name type="scientific">Dactylosporangium roseum</name>
    <dbReference type="NCBI Taxonomy" id="47989"/>
    <lineage>
        <taxon>Bacteria</taxon>
        <taxon>Bacillati</taxon>
        <taxon>Actinomycetota</taxon>
        <taxon>Actinomycetes</taxon>
        <taxon>Micromonosporales</taxon>
        <taxon>Micromonosporaceae</taxon>
        <taxon>Dactylosporangium</taxon>
    </lineage>
</organism>
<evidence type="ECO:0000256" key="6">
    <source>
        <dbReference type="SAM" id="MobiDB-lite"/>
    </source>
</evidence>
<dbReference type="EC" id="1.4.3.19" evidence="5"/>
<dbReference type="Proteomes" id="UP001058271">
    <property type="component" value="Chromosome"/>
</dbReference>
<gene>
    <name evidence="8" type="primary">thiO</name>
    <name evidence="8" type="ORF">Drose_29485</name>
</gene>
<dbReference type="InterPro" id="IPR006076">
    <property type="entry name" value="FAD-dep_OxRdtase"/>
</dbReference>
<proteinExistence type="predicted"/>
<protein>
    <recommendedName>
        <fullName evidence="5">glycine oxidase</fullName>
        <ecNumber evidence="5">1.4.3.19</ecNumber>
    </recommendedName>
</protein>
<dbReference type="SUPFAM" id="SSF54373">
    <property type="entry name" value="FAD-linked reductases, C-terminal domain"/>
    <property type="match status" value="1"/>
</dbReference>
<dbReference type="GO" id="GO:0043799">
    <property type="term" value="F:glycine oxidase activity"/>
    <property type="evidence" value="ECO:0007669"/>
    <property type="project" value="UniProtKB-EC"/>
</dbReference>
<evidence type="ECO:0000256" key="5">
    <source>
        <dbReference type="ARBA" id="ARBA00050018"/>
    </source>
</evidence>
<dbReference type="NCBIfam" id="TIGR02352">
    <property type="entry name" value="thiamin_ThiO"/>
    <property type="match status" value="1"/>
</dbReference>
<evidence type="ECO:0000256" key="4">
    <source>
        <dbReference type="ARBA" id="ARBA00049872"/>
    </source>
</evidence>
<accession>A0ABY5Z2G1</accession>
<dbReference type="Pfam" id="PF01266">
    <property type="entry name" value="DAO"/>
    <property type="match status" value="1"/>
</dbReference>
<sequence>MRATVVGGGVIGLACAWELLRRGAQVTVHDPDPGRSAGLVAAGMLAPTAEANYGEEALRALMLESMRRWPAFAAELEAASGMRVGYRTEGSLLVALTDDDHAEVLRLVDYYRRAGTPIEPLTGRQLRELEPMLSPRVRGGAFAPGDHQVDPRLVLRALRSLPIRFESTSIDDLSTVRDDVTIVANGVGAARLTGLPVRPVKGQLLRLRGAEPLVRHVIRGVALGRHVYLVPRADGELVVGATEEERGADTTVTAGGVLDLLRPAADLLPGVVELTLAETLAGLRPGTPDNAPLLGPLPVPHRVDHAVVVPDKPGHSGSVVAPQPHDQRDGGRGRRVLVATGHYRNGVLLAPVTARVIADLATTGATDVDVAAFAATRFT</sequence>
<keyword evidence="2" id="KW-0784">Thiamine biosynthesis</keyword>
<dbReference type="Gene3D" id="3.50.50.60">
    <property type="entry name" value="FAD/NAD(P)-binding domain"/>
    <property type="match status" value="2"/>
</dbReference>
<keyword evidence="9" id="KW-1185">Reference proteome</keyword>
<name>A0ABY5Z2G1_9ACTN</name>
<dbReference type="PANTHER" id="PTHR13847:SF289">
    <property type="entry name" value="GLYCINE OXIDASE"/>
    <property type="match status" value="1"/>
</dbReference>
<feature type="region of interest" description="Disordered" evidence="6">
    <location>
        <begin position="313"/>
        <end position="332"/>
    </location>
</feature>
<evidence type="ECO:0000256" key="1">
    <source>
        <dbReference type="ARBA" id="ARBA00004948"/>
    </source>
</evidence>
<comment type="catalytic activity">
    <reaction evidence="4">
        <text>glycine + O2 + H2O = glyoxylate + H2O2 + NH4(+)</text>
        <dbReference type="Rhea" id="RHEA:11532"/>
        <dbReference type="ChEBI" id="CHEBI:15377"/>
        <dbReference type="ChEBI" id="CHEBI:15379"/>
        <dbReference type="ChEBI" id="CHEBI:16240"/>
        <dbReference type="ChEBI" id="CHEBI:28938"/>
        <dbReference type="ChEBI" id="CHEBI:36655"/>
        <dbReference type="ChEBI" id="CHEBI:57305"/>
        <dbReference type="EC" id="1.4.3.19"/>
    </reaction>
</comment>
<evidence type="ECO:0000313" key="8">
    <source>
        <dbReference type="EMBL" id="UWZ35250.1"/>
    </source>
</evidence>
<dbReference type="PANTHER" id="PTHR13847">
    <property type="entry name" value="SARCOSINE DEHYDROGENASE-RELATED"/>
    <property type="match status" value="1"/>
</dbReference>
<dbReference type="Gene3D" id="3.30.9.10">
    <property type="entry name" value="D-Amino Acid Oxidase, subunit A, domain 2"/>
    <property type="match status" value="2"/>
</dbReference>
<reference evidence="8" key="1">
    <citation type="submission" date="2021-04" db="EMBL/GenBank/DDBJ databases">
        <title>Biosynthetic gene clusters of Dactylosporangioum roseum.</title>
        <authorList>
            <person name="Hartkoorn R.C."/>
            <person name="Beaudoing E."/>
            <person name="Hot D."/>
            <person name="Moureu S."/>
        </authorList>
    </citation>
    <scope>NUCLEOTIDE SEQUENCE</scope>
    <source>
        <strain evidence="8">NRRL B-16295</strain>
    </source>
</reference>
<dbReference type="EMBL" id="CP073721">
    <property type="protein sequence ID" value="UWZ35250.1"/>
    <property type="molecule type" value="Genomic_DNA"/>
</dbReference>
<dbReference type="InterPro" id="IPR036188">
    <property type="entry name" value="FAD/NAD-bd_sf"/>
</dbReference>
<comment type="pathway">
    <text evidence="1">Cofactor biosynthesis; thiamine diphosphate biosynthesis.</text>
</comment>
<evidence type="ECO:0000256" key="2">
    <source>
        <dbReference type="ARBA" id="ARBA00022977"/>
    </source>
</evidence>
<evidence type="ECO:0000313" key="9">
    <source>
        <dbReference type="Proteomes" id="UP001058271"/>
    </source>
</evidence>
<evidence type="ECO:0000256" key="3">
    <source>
        <dbReference type="ARBA" id="ARBA00023002"/>
    </source>
</evidence>